<dbReference type="GO" id="GO:0016020">
    <property type="term" value="C:membrane"/>
    <property type="evidence" value="ECO:0007669"/>
    <property type="project" value="TreeGrafter"/>
</dbReference>
<dbReference type="AlphaFoldDB" id="A0A7W7WUX6"/>
<keyword evidence="1" id="KW-0547">Nucleotide-binding</keyword>
<dbReference type="Proteomes" id="UP000542674">
    <property type="component" value="Unassembled WGS sequence"/>
</dbReference>
<dbReference type="InterPro" id="IPR045851">
    <property type="entry name" value="AMP-bd_C_sf"/>
</dbReference>
<name>A0A7W7WUX6_9PSEU</name>
<evidence type="ECO:0000313" key="6">
    <source>
        <dbReference type="Proteomes" id="UP000542674"/>
    </source>
</evidence>
<dbReference type="Gene3D" id="3.40.50.12780">
    <property type="entry name" value="N-terminal domain of ligase-like"/>
    <property type="match status" value="1"/>
</dbReference>
<dbReference type="GO" id="GO:0004467">
    <property type="term" value="F:long-chain fatty acid-CoA ligase activity"/>
    <property type="evidence" value="ECO:0007669"/>
    <property type="project" value="UniProtKB-EC"/>
</dbReference>
<comment type="caution">
    <text evidence="5">The sequence shown here is derived from an EMBL/GenBank/DDBJ whole genome shotgun (WGS) entry which is preliminary data.</text>
</comment>
<dbReference type="PANTHER" id="PTHR43272:SF33">
    <property type="entry name" value="AMP-BINDING DOMAIN-CONTAINING PROTEIN-RELATED"/>
    <property type="match status" value="1"/>
</dbReference>
<evidence type="ECO:0000256" key="2">
    <source>
        <dbReference type="ARBA" id="ARBA00022840"/>
    </source>
</evidence>
<feature type="domain" description="AMP-dependent synthetase/ligase" evidence="4">
    <location>
        <begin position="9"/>
        <end position="384"/>
    </location>
</feature>
<dbReference type="RefSeq" id="WP_184667630.1">
    <property type="nucleotide sequence ID" value="NZ_BAABAI010000031.1"/>
</dbReference>
<proteinExistence type="predicted"/>
<organism evidence="5 6">
    <name type="scientific">Saccharothrix violaceirubra</name>
    <dbReference type="NCBI Taxonomy" id="413306"/>
    <lineage>
        <taxon>Bacteria</taxon>
        <taxon>Bacillati</taxon>
        <taxon>Actinomycetota</taxon>
        <taxon>Actinomycetes</taxon>
        <taxon>Pseudonocardiales</taxon>
        <taxon>Pseudonocardiaceae</taxon>
        <taxon>Saccharothrix</taxon>
    </lineage>
</organism>
<dbReference type="InterPro" id="IPR020845">
    <property type="entry name" value="AMP-binding_CS"/>
</dbReference>
<reference evidence="5 6" key="1">
    <citation type="submission" date="2020-08" db="EMBL/GenBank/DDBJ databases">
        <title>Sequencing the genomes of 1000 actinobacteria strains.</title>
        <authorList>
            <person name="Klenk H.-P."/>
        </authorList>
    </citation>
    <scope>NUCLEOTIDE SEQUENCE [LARGE SCALE GENOMIC DNA]</scope>
    <source>
        <strain evidence="5 6">DSM 45084</strain>
    </source>
</reference>
<comment type="catalytic activity">
    <reaction evidence="3">
        <text>a long-chain fatty acid + ATP + CoA = a long-chain fatty acyl-CoA + AMP + diphosphate</text>
        <dbReference type="Rhea" id="RHEA:15421"/>
        <dbReference type="ChEBI" id="CHEBI:30616"/>
        <dbReference type="ChEBI" id="CHEBI:33019"/>
        <dbReference type="ChEBI" id="CHEBI:57287"/>
        <dbReference type="ChEBI" id="CHEBI:57560"/>
        <dbReference type="ChEBI" id="CHEBI:83139"/>
        <dbReference type="ChEBI" id="CHEBI:456215"/>
        <dbReference type="EC" id="6.2.1.3"/>
    </reaction>
    <physiologicalReaction direction="left-to-right" evidence="3">
        <dbReference type="Rhea" id="RHEA:15422"/>
    </physiologicalReaction>
</comment>
<dbReference type="Gene3D" id="3.30.300.30">
    <property type="match status" value="1"/>
</dbReference>
<dbReference type="GO" id="GO:0005524">
    <property type="term" value="F:ATP binding"/>
    <property type="evidence" value="ECO:0007669"/>
    <property type="project" value="UniProtKB-KW"/>
</dbReference>
<keyword evidence="5" id="KW-0436">Ligase</keyword>
<dbReference type="InterPro" id="IPR042099">
    <property type="entry name" value="ANL_N_sf"/>
</dbReference>
<dbReference type="SUPFAM" id="SSF56801">
    <property type="entry name" value="Acetyl-CoA synthetase-like"/>
    <property type="match status" value="1"/>
</dbReference>
<evidence type="ECO:0000256" key="3">
    <source>
        <dbReference type="ARBA" id="ARBA00024484"/>
    </source>
</evidence>
<dbReference type="InterPro" id="IPR000873">
    <property type="entry name" value="AMP-dep_synth/lig_dom"/>
</dbReference>
<sequence>MARSIPDLLRERVRQTPDREAFRHRVDGGWKSLTWADVDREVRGLALGYRALGVRDGARVAIMATTSVGWILTDLAVLAAGGVTTTVYPNNSAEECAHIVSDSGSVIVAVDRELADKVPAGVRTVVIGAEDFPAAEGDYDAMVDELAPEHLATLIYTSGTTGTPKGVELTHDNWLHTGESIAEVDILRPDDLHFLWLPMSHAFGKVLQVGVIAVGTPTAVDGSADRIAENLLELRPTIVAGAPRIFEKIHQRVVAAVRADGGVKRLLFEWAVKVARRPSSGRLSRAIADRLVFSKLRDRVGGRIRYFVSGSAPLSEDVGRFFAGAGLTILEGYGLTESSAASFINRPEDPEFGTVGRPLPGTLVKIADDGEVLIGGRGVMRGYHGLPEETAKTLVDGWLRTGDIGELDAAGRLRITDRKKDLIKTSGGKYVAPQAVATRIKAASPYIGHVLVHGDQRRYVVALVTLDPDTTPAGLDADAEVRRAVDEANAGLARHETVKRFAVLPRDFSVEDGTLTASMKLRRREIEDRYREVLDSLYEG</sequence>
<protein>
    <submittedName>
        <fullName evidence="5">Long-chain acyl-CoA synthetase</fullName>
        <ecNumber evidence="5">6.2.1.3</ecNumber>
    </submittedName>
</protein>
<keyword evidence="2" id="KW-0067">ATP-binding</keyword>
<dbReference type="PANTHER" id="PTHR43272">
    <property type="entry name" value="LONG-CHAIN-FATTY-ACID--COA LIGASE"/>
    <property type="match status" value="1"/>
</dbReference>
<dbReference type="PROSITE" id="PS00455">
    <property type="entry name" value="AMP_BINDING"/>
    <property type="match status" value="1"/>
</dbReference>
<accession>A0A7W7WUX6</accession>
<dbReference type="EC" id="6.2.1.3" evidence="5"/>
<dbReference type="Pfam" id="PF00501">
    <property type="entry name" value="AMP-binding"/>
    <property type="match status" value="1"/>
</dbReference>
<keyword evidence="6" id="KW-1185">Reference proteome</keyword>
<dbReference type="EMBL" id="JACHJS010000001">
    <property type="protein sequence ID" value="MBB4964546.1"/>
    <property type="molecule type" value="Genomic_DNA"/>
</dbReference>
<evidence type="ECO:0000259" key="4">
    <source>
        <dbReference type="Pfam" id="PF00501"/>
    </source>
</evidence>
<evidence type="ECO:0000256" key="1">
    <source>
        <dbReference type="ARBA" id="ARBA00022741"/>
    </source>
</evidence>
<dbReference type="CDD" id="cd05907">
    <property type="entry name" value="VL_LC_FACS_like"/>
    <property type="match status" value="1"/>
</dbReference>
<dbReference type="Pfam" id="PF23562">
    <property type="entry name" value="AMP-binding_C_3"/>
    <property type="match status" value="1"/>
</dbReference>
<gene>
    <name evidence="5" type="ORF">F4559_001905</name>
</gene>
<evidence type="ECO:0000313" key="5">
    <source>
        <dbReference type="EMBL" id="MBB4964546.1"/>
    </source>
</evidence>